<evidence type="ECO:0000313" key="3">
    <source>
        <dbReference type="Proteomes" id="UP000298030"/>
    </source>
</evidence>
<proteinExistence type="predicted"/>
<dbReference type="EMBL" id="QPFP01000026">
    <property type="protein sequence ID" value="TEB29639.1"/>
    <property type="molecule type" value="Genomic_DNA"/>
</dbReference>
<feature type="compositionally biased region" description="Basic residues" evidence="1">
    <location>
        <begin position="1"/>
        <end position="11"/>
    </location>
</feature>
<organism evidence="2 3">
    <name type="scientific">Coprinellus micaceus</name>
    <name type="common">Glistening ink-cap mushroom</name>
    <name type="synonym">Coprinus micaceus</name>
    <dbReference type="NCBI Taxonomy" id="71717"/>
    <lineage>
        <taxon>Eukaryota</taxon>
        <taxon>Fungi</taxon>
        <taxon>Dikarya</taxon>
        <taxon>Basidiomycota</taxon>
        <taxon>Agaricomycotina</taxon>
        <taxon>Agaricomycetes</taxon>
        <taxon>Agaricomycetidae</taxon>
        <taxon>Agaricales</taxon>
        <taxon>Agaricineae</taxon>
        <taxon>Psathyrellaceae</taxon>
        <taxon>Coprinellus</taxon>
    </lineage>
</organism>
<dbReference type="InterPro" id="IPR032675">
    <property type="entry name" value="LRR_dom_sf"/>
</dbReference>
<dbReference type="Proteomes" id="UP000298030">
    <property type="component" value="Unassembled WGS sequence"/>
</dbReference>
<feature type="region of interest" description="Disordered" evidence="1">
    <location>
        <begin position="1"/>
        <end position="34"/>
    </location>
</feature>
<dbReference type="Gene3D" id="3.80.10.10">
    <property type="entry name" value="Ribonuclease Inhibitor"/>
    <property type="match status" value="1"/>
</dbReference>
<protein>
    <submittedName>
        <fullName evidence="2">Uncharacterized protein</fullName>
    </submittedName>
</protein>
<gene>
    <name evidence="2" type="ORF">FA13DRAFT_1689689</name>
</gene>
<evidence type="ECO:0000313" key="2">
    <source>
        <dbReference type="EMBL" id="TEB29639.1"/>
    </source>
</evidence>
<dbReference type="AlphaFoldDB" id="A0A4Y7T7V5"/>
<accession>A0A4Y7T7V5</accession>
<name>A0A4Y7T7V5_COPMI</name>
<sequence>MAPRPTKRTRRTAPAAAPAISPPTTPSPGSKKNATADLPAELLLEIASYFRSVPIHELHGGYHLDTNLYALERQDALRAMSQTCSSWRAFFRPLLWENVEMAGTRQGNGQWFTQCANTLFEKCTEIVEVEEVAKYVRGMRFVLSTHCMTECLEILAKAMKACPNLRTVNVYFAQTDSARTIKATFDGSVQFTSVERVILPSQAHAILRCCPNVKEVVNHQGDGSQIVTAMQTKCKKVEVLSGVCPDMSMMKRLVKAAPNLREIRFGPGYRVPYGTAVELLGSFKHLRSVHMKCYSNVEENKVEEYFKPQLDIMKKVVHNCTVTMTPWRWHHAMTNPLADPGQEYEHKVYIK</sequence>
<reference evidence="2 3" key="1">
    <citation type="journal article" date="2019" name="Nat. Ecol. Evol.">
        <title>Megaphylogeny resolves global patterns of mushroom evolution.</title>
        <authorList>
            <person name="Varga T."/>
            <person name="Krizsan K."/>
            <person name="Foldi C."/>
            <person name="Dima B."/>
            <person name="Sanchez-Garcia M."/>
            <person name="Sanchez-Ramirez S."/>
            <person name="Szollosi G.J."/>
            <person name="Szarkandi J.G."/>
            <person name="Papp V."/>
            <person name="Albert L."/>
            <person name="Andreopoulos W."/>
            <person name="Angelini C."/>
            <person name="Antonin V."/>
            <person name="Barry K.W."/>
            <person name="Bougher N.L."/>
            <person name="Buchanan P."/>
            <person name="Buyck B."/>
            <person name="Bense V."/>
            <person name="Catcheside P."/>
            <person name="Chovatia M."/>
            <person name="Cooper J."/>
            <person name="Damon W."/>
            <person name="Desjardin D."/>
            <person name="Finy P."/>
            <person name="Geml J."/>
            <person name="Haridas S."/>
            <person name="Hughes K."/>
            <person name="Justo A."/>
            <person name="Karasinski D."/>
            <person name="Kautmanova I."/>
            <person name="Kiss B."/>
            <person name="Kocsube S."/>
            <person name="Kotiranta H."/>
            <person name="LaButti K.M."/>
            <person name="Lechner B.E."/>
            <person name="Liimatainen K."/>
            <person name="Lipzen A."/>
            <person name="Lukacs Z."/>
            <person name="Mihaltcheva S."/>
            <person name="Morgado L.N."/>
            <person name="Niskanen T."/>
            <person name="Noordeloos M.E."/>
            <person name="Ohm R.A."/>
            <person name="Ortiz-Santana B."/>
            <person name="Ovrebo C."/>
            <person name="Racz N."/>
            <person name="Riley R."/>
            <person name="Savchenko A."/>
            <person name="Shiryaev A."/>
            <person name="Soop K."/>
            <person name="Spirin V."/>
            <person name="Szebenyi C."/>
            <person name="Tomsovsky M."/>
            <person name="Tulloss R.E."/>
            <person name="Uehling J."/>
            <person name="Grigoriev I.V."/>
            <person name="Vagvolgyi C."/>
            <person name="Papp T."/>
            <person name="Martin F.M."/>
            <person name="Miettinen O."/>
            <person name="Hibbett D.S."/>
            <person name="Nagy L.G."/>
        </authorList>
    </citation>
    <scope>NUCLEOTIDE SEQUENCE [LARGE SCALE GENOMIC DNA]</scope>
    <source>
        <strain evidence="2 3">FP101781</strain>
    </source>
</reference>
<dbReference type="OrthoDB" id="3251070at2759"/>
<evidence type="ECO:0000256" key="1">
    <source>
        <dbReference type="SAM" id="MobiDB-lite"/>
    </source>
</evidence>
<keyword evidence="3" id="KW-1185">Reference proteome</keyword>
<comment type="caution">
    <text evidence="2">The sequence shown here is derived from an EMBL/GenBank/DDBJ whole genome shotgun (WGS) entry which is preliminary data.</text>
</comment>